<keyword evidence="3" id="KW-1185">Reference proteome</keyword>
<feature type="transmembrane region" description="Helical" evidence="1">
    <location>
        <begin position="21"/>
        <end position="38"/>
    </location>
</feature>
<evidence type="ECO:0000313" key="3">
    <source>
        <dbReference type="Proteomes" id="UP000031760"/>
    </source>
</evidence>
<evidence type="ECO:0000256" key="1">
    <source>
        <dbReference type="SAM" id="Phobius"/>
    </source>
</evidence>
<reference evidence="2 3" key="1">
    <citation type="journal article" date="2014" name="Proc. Natl. Acad. Sci. U.S.A.">
        <title>Functional characterization of flavobacteria rhodopsins reveals a unique class of light-driven chloride pump in bacteria.</title>
        <authorList>
            <person name="Yoshizawa S."/>
            <person name="Kumagai Y."/>
            <person name="Kim H."/>
            <person name="Ogura Y."/>
            <person name="Hayashi T."/>
            <person name="Iwasaki W."/>
            <person name="DeLong E.F."/>
            <person name="Kogure K."/>
        </authorList>
    </citation>
    <scope>NUCLEOTIDE SEQUENCE [LARGE SCALE GENOMIC DNA]</scope>
    <source>
        <strain evidence="2 3">S1-08</strain>
    </source>
</reference>
<keyword evidence="1" id="KW-0812">Transmembrane</keyword>
<organism evidence="2 3">
    <name type="scientific">Nonlabens marinus S1-08</name>
    <dbReference type="NCBI Taxonomy" id="1454201"/>
    <lineage>
        <taxon>Bacteria</taxon>
        <taxon>Pseudomonadati</taxon>
        <taxon>Bacteroidota</taxon>
        <taxon>Flavobacteriia</taxon>
        <taxon>Flavobacteriales</taxon>
        <taxon>Flavobacteriaceae</taxon>
        <taxon>Nonlabens</taxon>
    </lineage>
</organism>
<keyword evidence="1" id="KW-1133">Transmembrane helix</keyword>
<dbReference type="HOGENOM" id="CLU_2586205_0_0_10"/>
<feature type="transmembrane region" description="Helical" evidence="1">
    <location>
        <begin position="50"/>
        <end position="70"/>
    </location>
</feature>
<accession>W8VXM1</accession>
<protein>
    <submittedName>
        <fullName evidence="2">Uncharacterized protein</fullName>
    </submittedName>
</protein>
<dbReference type="EMBL" id="AP014548">
    <property type="protein sequence ID" value="BAO56167.1"/>
    <property type="molecule type" value="Genomic_DNA"/>
</dbReference>
<sequence length="80" mass="9427">MPIVLKICQYTVRQIKGDQNLQIPIGIAFALTIVYALYFEWLLPKVNDRYTADVIDVCLYGIGFVFFLWVERSDEREHKE</sequence>
<keyword evidence="1" id="KW-0472">Membrane</keyword>
<gene>
    <name evidence="2" type="ORF">NMS_2158</name>
</gene>
<dbReference type="AlphaFoldDB" id="W8VXM1"/>
<proteinExistence type="predicted"/>
<dbReference type="KEGG" id="nmf:NMS_2158"/>
<evidence type="ECO:0000313" key="2">
    <source>
        <dbReference type="EMBL" id="BAO56167.1"/>
    </source>
</evidence>
<dbReference type="STRING" id="1454201.NMS_2158"/>
<name>W8VXM1_9FLAO</name>
<dbReference type="Proteomes" id="UP000031760">
    <property type="component" value="Chromosome"/>
</dbReference>